<dbReference type="InterPro" id="IPR002350">
    <property type="entry name" value="Kazal_dom"/>
</dbReference>
<evidence type="ECO:0000313" key="3">
    <source>
        <dbReference type="EMBL" id="JAC16880.1"/>
    </source>
</evidence>
<feature type="chain" id="PRO_5001520500" evidence="1">
    <location>
        <begin position="20"/>
        <end position="74"/>
    </location>
</feature>
<reference evidence="3" key="1">
    <citation type="journal article" date="2014" name="PLoS Negl. Trop. Dis.">
        <title>An updated insight into the Sialotranscriptome of Triatoma infestans: developmental stage and geographic variations.</title>
        <authorList>
            <person name="Schwarz A."/>
            <person name="Medrano-Mercado N."/>
            <person name="Schaub G.A."/>
            <person name="Struchiner C.J."/>
            <person name="Bargues M.D."/>
            <person name="Levy M.Z."/>
            <person name="Ribeiro J.M."/>
        </authorList>
    </citation>
    <scope>NUCLEOTIDE SEQUENCE</scope>
    <source>
        <strain evidence="3">Chile</strain>
        <tissue evidence="3">Salivary glands</tissue>
    </source>
</reference>
<dbReference type="SUPFAM" id="SSF100895">
    <property type="entry name" value="Kazal-type serine protease inhibitors"/>
    <property type="match status" value="1"/>
</dbReference>
<dbReference type="SMART" id="SM00280">
    <property type="entry name" value="KAZAL"/>
    <property type="match status" value="1"/>
</dbReference>
<evidence type="ECO:0000259" key="2">
    <source>
        <dbReference type="PROSITE" id="PS51465"/>
    </source>
</evidence>
<evidence type="ECO:0000256" key="1">
    <source>
        <dbReference type="SAM" id="SignalP"/>
    </source>
</evidence>
<keyword evidence="1" id="KW-0732">Signal</keyword>
<dbReference type="CDD" id="cd00104">
    <property type="entry name" value="KAZAL_FS"/>
    <property type="match status" value="1"/>
</dbReference>
<dbReference type="EMBL" id="GBBI01001832">
    <property type="protein sequence ID" value="JAC16880.1"/>
    <property type="molecule type" value="mRNA"/>
</dbReference>
<dbReference type="AlphaFoldDB" id="A0A023F6M3"/>
<accession>A0A023F6M3</accession>
<organism evidence="3">
    <name type="scientific">Triatoma infestans</name>
    <name type="common">Assassin bug</name>
    <dbReference type="NCBI Taxonomy" id="30076"/>
    <lineage>
        <taxon>Eukaryota</taxon>
        <taxon>Metazoa</taxon>
        <taxon>Ecdysozoa</taxon>
        <taxon>Arthropoda</taxon>
        <taxon>Hexapoda</taxon>
        <taxon>Insecta</taxon>
        <taxon>Pterygota</taxon>
        <taxon>Neoptera</taxon>
        <taxon>Paraneoptera</taxon>
        <taxon>Hemiptera</taxon>
        <taxon>Heteroptera</taxon>
        <taxon>Panheteroptera</taxon>
        <taxon>Cimicomorpha</taxon>
        <taxon>Reduviidae</taxon>
        <taxon>Triatominae</taxon>
        <taxon>Triatoma</taxon>
    </lineage>
</organism>
<feature type="signal peptide" evidence="1">
    <location>
        <begin position="1"/>
        <end position="19"/>
    </location>
</feature>
<name>A0A023F6M3_TRIIF</name>
<dbReference type="Gene3D" id="3.30.60.30">
    <property type="match status" value="1"/>
</dbReference>
<sequence>MKLYLTILAIIIIINAGVAVPAKTNCARMMCPLIWTPVCATNGTLTTTFPNDCELKRTNCFAHTPFKVLKRNKC</sequence>
<proteinExistence type="evidence at transcript level"/>
<protein>
    <submittedName>
        <fullName evidence="3">Putative kazalzinho kazal type serine protease inhibitor</fullName>
    </submittedName>
</protein>
<dbReference type="InterPro" id="IPR036058">
    <property type="entry name" value="Kazal_dom_sf"/>
</dbReference>
<dbReference type="Pfam" id="PF07648">
    <property type="entry name" value="Kazal_2"/>
    <property type="match status" value="1"/>
</dbReference>
<dbReference type="PROSITE" id="PS51465">
    <property type="entry name" value="KAZAL_2"/>
    <property type="match status" value="1"/>
</dbReference>
<feature type="domain" description="Kazal-like" evidence="2">
    <location>
        <begin position="20"/>
        <end position="74"/>
    </location>
</feature>